<gene>
    <name evidence="2" type="ORF">H8K52_09770</name>
</gene>
<keyword evidence="1" id="KW-1133">Transmembrane helix</keyword>
<feature type="transmembrane region" description="Helical" evidence="1">
    <location>
        <begin position="58"/>
        <end position="79"/>
    </location>
</feature>
<accession>A0ABR6X5L0</accession>
<proteinExistence type="predicted"/>
<evidence type="ECO:0000313" key="2">
    <source>
        <dbReference type="EMBL" id="MBC3807629.1"/>
    </source>
</evidence>
<keyword evidence="3" id="KW-1185">Reference proteome</keyword>
<name>A0ABR6X5L0_9BURK</name>
<protein>
    <submittedName>
        <fullName evidence="2">Uncharacterized protein</fullName>
    </submittedName>
</protein>
<keyword evidence="1" id="KW-0472">Membrane</keyword>
<evidence type="ECO:0000313" key="3">
    <source>
        <dbReference type="Proteomes" id="UP000648257"/>
    </source>
</evidence>
<dbReference type="RefSeq" id="WP_186922717.1">
    <property type="nucleotide sequence ID" value="NZ_JACOFW010000009.1"/>
</dbReference>
<evidence type="ECO:0000256" key="1">
    <source>
        <dbReference type="SAM" id="Phobius"/>
    </source>
</evidence>
<dbReference type="EMBL" id="JACOFW010000009">
    <property type="protein sequence ID" value="MBC3807629.1"/>
    <property type="molecule type" value="Genomic_DNA"/>
</dbReference>
<keyword evidence="1" id="KW-0812">Transmembrane</keyword>
<reference evidence="2 3" key="1">
    <citation type="submission" date="2020-08" db="EMBL/GenBank/DDBJ databases">
        <title>Novel species isolated from subtropical streams in China.</title>
        <authorList>
            <person name="Lu H."/>
        </authorList>
    </citation>
    <scope>NUCLEOTIDE SEQUENCE [LARGE SCALE GENOMIC DNA]</scope>
    <source>
        <strain evidence="2 3">KACC 16656</strain>
    </source>
</reference>
<comment type="caution">
    <text evidence="2">The sequence shown here is derived from an EMBL/GenBank/DDBJ whole genome shotgun (WGS) entry which is preliminary data.</text>
</comment>
<feature type="transmembrane region" description="Helical" evidence="1">
    <location>
        <begin position="31"/>
        <end position="51"/>
    </location>
</feature>
<sequence length="105" mass="11249">MTILLLILIAAGLTLAGSAYGRYIARTNQASRLGWIGLIVILVLIAALLYATQTRQEALTYLFGALIMLTLVGLGFTAIGEFLGKRVVRQRHSSAAGDDEPQSSE</sequence>
<dbReference type="Proteomes" id="UP000648257">
    <property type="component" value="Unassembled WGS sequence"/>
</dbReference>
<organism evidence="2 3">
    <name type="scientific">Undibacterium seohonense</name>
    <dbReference type="NCBI Taxonomy" id="1344950"/>
    <lineage>
        <taxon>Bacteria</taxon>
        <taxon>Pseudomonadati</taxon>
        <taxon>Pseudomonadota</taxon>
        <taxon>Betaproteobacteria</taxon>
        <taxon>Burkholderiales</taxon>
        <taxon>Oxalobacteraceae</taxon>
        <taxon>Undibacterium</taxon>
    </lineage>
</organism>